<organism evidence="1 2">
    <name type="scientific">Flavobacterium cheonhonense</name>
    <dbReference type="NCBI Taxonomy" id="706185"/>
    <lineage>
        <taxon>Bacteria</taxon>
        <taxon>Pseudomonadati</taxon>
        <taxon>Bacteroidota</taxon>
        <taxon>Flavobacteriia</taxon>
        <taxon>Flavobacteriales</taxon>
        <taxon>Flavobacteriaceae</taxon>
        <taxon>Flavobacterium</taxon>
    </lineage>
</organism>
<gene>
    <name evidence="1" type="ORF">GCM10022386_07900</name>
</gene>
<evidence type="ECO:0000313" key="1">
    <source>
        <dbReference type="EMBL" id="GAA4026940.1"/>
    </source>
</evidence>
<evidence type="ECO:0000313" key="2">
    <source>
        <dbReference type="Proteomes" id="UP001500968"/>
    </source>
</evidence>
<dbReference type="RefSeq" id="WP_324692196.1">
    <property type="nucleotide sequence ID" value="NZ_BAABCR010000012.1"/>
</dbReference>
<dbReference type="PANTHER" id="PTHR32182">
    <property type="entry name" value="DNA REPLICATION AND REPAIR PROTEIN RECF"/>
    <property type="match status" value="1"/>
</dbReference>
<sequence length="624" mass="73457">MIRLAAIYISKGELPHIFGKNHEGQTINLGGKFQYVFEETEHKVFVKSRQINAQFIDGFWQNNICLLSAIVGENGVGKSTILDLFRTSLSACTFVYEDLETNNFSIFFNADLSDVLYYSPHFNIHQVGNENENFRDLSKYSLMIDDTELESFDLSTLLQLHDSENLKRWIKFIESNNAIDLLKDISLPIFDKIHIKINFFRIDEHQISYRFRPFFNRFIEMIDAENTRRQQQELNRLKLTKIEDIRNSRATHKIRLELEVLKRIIVKVQNILESTGNKYLEEGFLNDNYTIESPEFLAHKNTRDAFYWFLDNAYVQLTKRSKKVFLPVDEIKNLIETIILHLPESKEIENWTEFSVGFSEALSILKSYEEFILAFKNDFAFDRKVLLKFKPYVNLSSGEKGLYDLFSVFNDFKFRIENDIHTDYTIFNKRQNVSSNFLILLDEGDLGFHPEWKKKYINVIQQVFTQIFPDKNIQIIITTHDPLTLSDFPRNNITFLKKEGDRAYLHDNLTIKSFGANVSDLFKDSFFIKDGLIGDFAKKKIEEVIVKMNSYLLLKQANKVLEISDVEIDSMKRLIDIIDEPIIQQKLIEMYNTLFDRNYSIDDEISRVEARLKELRNLKNIRND</sequence>
<protein>
    <submittedName>
        <fullName evidence="1">AAA family ATPase</fullName>
    </submittedName>
</protein>
<keyword evidence="2" id="KW-1185">Reference proteome</keyword>
<reference evidence="2" key="1">
    <citation type="journal article" date="2019" name="Int. J. Syst. Evol. Microbiol.">
        <title>The Global Catalogue of Microorganisms (GCM) 10K type strain sequencing project: providing services to taxonomists for standard genome sequencing and annotation.</title>
        <authorList>
            <consortium name="The Broad Institute Genomics Platform"/>
            <consortium name="The Broad Institute Genome Sequencing Center for Infectious Disease"/>
            <person name="Wu L."/>
            <person name="Ma J."/>
        </authorList>
    </citation>
    <scope>NUCLEOTIDE SEQUENCE [LARGE SCALE GENOMIC DNA]</scope>
    <source>
        <strain evidence="2">JCM 17064</strain>
    </source>
</reference>
<accession>A0ABP7TJ70</accession>
<dbReference type="PANTHER" id="PTHR32182:SF22">
    <property type="entry name" value="ATP-DEPENDENT ENDONUCLEASE, OLD FAMILY-RELATED"/>
    <property type="match status" value="1"/>
</dbReference>
<proteinExistence type="predicted"/>
<dbReference type="Gene3D" id="3.40.50.300">
    <property type="entry name" value="P-loop containing nucleotide triphosphate hydrolases"/>
    <property type="match status" value="1"/>
</dbReference>
<name>A0ABP7TJ70_9FLAO</name>
<dbReference type="Proteomes" id="UP001500968">
    <property type="component" value="Unassembled WGS sequence"/>
</dbReference>
<dbReference type="EMBL" id="BAABCR010000012">
    <property type="protein sequence ID" value="GAA4026940.1"/>
    <property type="molecule type" value="Genomic_DNA"/>
</dbReference>
<dbReference type="SUPFAM" id="SSF52540">
    <property type="entry name" value="P-loop containing nucleoside triphosphate hydrolases"/>
    <property type="match status" value="1"/>
</dbReference>
<dbReference type="InterPro" id="IPR027417">
    <property type="entry name" value="P-loop_NTPase"/>
</dbReference>
<comment type="caution">
    <text evidence="1">The sequence shown here is derived from an EMBL/GenBank/DDBJ whole genome shotgun (WGS) entry which is preliminary data.</text>
</comment>